<dbReference type="FunFam" id="3.40.50.670:FF:000001">
    <property type="entry name" value="DNA topoisomerase 2"/>
    <property type="match status" value="2"/>
</dbReference>
<dbReference type="InterPro" id="IPR036890">
    <property type="entry name" value="HATPase_C_sf"/>
</dbReference>
<evidence type="ECO:0000256" key="13">
    <source>
        <dbReference type="PROSITE-ProRule" id="PRU01384"/>
    </source>
</evidence>
<evidence type="ECO:0000256" key="8">
    <source>
        <dbReference type="ARBA" id="ARBA00022840"/>
    </source>
</evidence>
<comment type="catalytic activity">
    <reaction evidence="1">
        <text>ATP-dependent breakage, passage and rejoining of double-stranded DNA.</text>
        <dbReference type="EC" id="5.6.2.2"/>
    </reaction>
</comment>
<dbReference type="Pfam" id="PF00078">
    <property type="entry name" value="RVT_1"/>
    <property type="match status" value="1"/>
</dbReference>
<dbReference type="InterPro" id="IPR013757">
    <property type="entry name" value="Topo_IIA_A_a_sf"/>
</dbReference>
<evidence type="ECO:0000256" key="1">
    <source>
        <dbReference type="ARBA" id="ARBA00000185"/>
    </source>
</evidence>
<dbReference type="InterPro" id="IPR013760">
    <property type="entry name" value="Topo_IIA-like_dom_sf"/>
</dbReference>
<dbReference type="PRINTS" id="PR00418">
    <property type="entry name" value="TPI2FAMILY"/>
</dbReference>
<gene>
    <name evidence="16" type="ORF">CTI12_AA044820</name>
</gene>
<dbReference type="Gene3D" id="3.30.565.10">
    <property type="entry name" value="Histidine kinase-like ATPase, C-terminal domain"/>
    <property type="match status" value="2"/>
</dbReference>
<dbReference type="InterPro" id="IPR020568">
    <property type="entry name" value="Ribosomal_Su5_D2-typ_SF"/>
</dbReference>
<dbReference type="CDD" id="cd03481">
    <property type="entry name" value="TopoIIA_Trans_ScTopoIIA"/>
    <property type="match status" value="1"/>
</dbReference>
<dbReference type="GO" id="GO:0000819">
    <property type="term" value="P:sister chromatid segregation"/>
    <property type="evidence" value="ECO:0007669"/>
    <property type="project" value="TreeGrafter"/>
</dbReference>
<dbReference type="InterPro" id="IPR001154">
    <property type="entry name" value="TopoII_euk"/>
</dbReference>
<dbReference type="GO" id="GO:0005524">
    <property type="term" value="F:ATP binding"/>
    <property type="evidence" value="ECO:0007669"/>
    <property type="project" value="UniProtKB-KW"/>
</dbReference>
<comment type="cofactor">
    <cofactor evidence="2">
        <name>Ca(2+)</name>
        <dbReference type="ChEBI" id="CHEBI:29108"/>
    </cofactor>
</comment>
<keyword evidence="10" id="KW-0799">Topoisomerase</keyword>
<dbReference type="InterPro" id="IPR013506">
    <property type="entry name" value="Topo_IIA_bsu_dom2"/>
</dbReference>
<dbReference type="EMBL" id="PKPP01000214">
    <property type="protein sequence ID" value="PWA95854.1"/>
    <property type="molecule type" value="Genomic_DNA"/>
</dbReference>
<name>A0A2U1QCW7_ARTAN</name>
<dbReference type="Pfam" id="PF00521">
    <property type="entry name" value="DNA_topoisoIV"/>
    <property type="match status" value="2"/>
</dbReference>
<sequence>MATPQNDPPIERCEWIWDWEEKKMRKRSIKFVPSLYKIYEKVVVKAADKQKVKEIKVSIDVKNAIISVWNNGQRVDAHKKDEYWTKQAIRYSSQFTIETAHGFKRSKKVFANHSVHTTDSDLESSENWSKVSFEPNLEKFGMRLLEDDTVALMRRRVVDLAGCLGNSVNVELDGAFFQFRTFEEYVQLYPQDTGRVYEKVTDRCEVCICIADEEFDQVSFVNNFATLKGGSHVDYITSQVTGFLAKKLIHLKPDEIKSHLWVFVNALIDNPAFDSQNKENLTTDKDSFGSTCKLTHEFLKKVVNSDVLDRLLSYADDRRIEKLEKRKGKLNIPGLEEAYLAGTAESGDCTLILAVGDSAKAFAMSGLSYLGQDKYGMFPLEDNLLNLRRATNTELLQNAEIQNIKNILGLQDGKSYVNKELRYGRLMIMADQDPDGSLIKGLLIMIFYRLWPFLLRKNFMCIFKTPIVKASYKNNNMVLFHTMPEYLEWKRQLGKEATKYKIKYYKGLETIESKGVKYCYANLDQHIEDLYWVDDKDDYAIDLAFSTMKIKERNDWLRAPEDYFDPKEKHIRKFINTEFKQYVLADLQRSIPSMVDGLKPGQRKILFSAFKKPITQEIEVGQFSVYVYQHSAYHHHHGEASLFSTIIGMAQNFVGSNNVNLLQPIGQFGTRLMGGKDHASGSPIFTQLSPITRYLFQKDDELILDYLNDDGQSIEPKCVKKDPGYTTEGKISMDTTDGFRITELPVKKWTWDIRGIFGCSSWEGHREGKLKIYDTPEQNSSASRAKERCVGMENKIEFIRQASWRENFCSLERRFHDRCALLKGKETKEEVNLEDEVAAGGYNYLVDVAFNAFLPEDLEMLENEIGEKKREFEELTTRTASEIWLKELNDLDIQLAGEGYRLSSPKIAEDTEASFQNCPILLKVGHQNFGPKPFKVFDKWIGDAGFLEVITNAWASNFGYATPDLMLKNKLKSLRLAIKSWTSSQITAQKQAKEDLVRSLIDWDIKAEAGQVNYIDVEKREEWLMDLNYLDQLHRDDLKQKSRLKWAVEGDENTRFFHSIIKHKSNLLFGTVMDQRPRGRTAFNFKFIKSYWEIIKYDFLNCVKYFETTGKFANGCKPSFIVLIPKKADPLGFSDYRPISLIGCVYKVISKILSARLAKVIPSIIGPNQTAFIEGRQNLDGCLVANEIIRMANIEDLNLMIFKVDFEKAFDSVNWNFLHDIMKQMGFGEKWRKWIDACLSSASNSVMVNGSPSKEFKMERGLRQGDPLSPFLFLIVAEALQVAVLEACSKGVFKGITLADGGANLSLLQYADDALFIGEWSRLNVKNLILILKCFENASGLKVNLSKSRLFGIVIPNIEVEEVASSLGCIHDSLPFMYLGLPVGKKMRLCDGWNDVINRFRERLSAWKAKALSIGGRLTLVKSILGSLPIYYLSLFKAPKKVINLLESIRCRFFWGFKENQRGISWVKWNSILLKPSMGGLGVGSLLAKNLSLLGKWKWRFLTEKEALWRMVIQKFYGDSGGFGSLTDFPGPNGIWCDIIKAMEDIEIIDPTFKQSFHIKVSNGANVSFWKDTWCENGIRLMDLFPRLYALDSFQDCKLIDRWHLVDGSCAFDPNPKFGSKTKETLTTDDGNFTLNCVLTKSFLKKTANILLKKKAGELKINKLVDARLSDTVYASLCTLILTEGDSGQVFAESGLSALGRHKHGLVPIRGKLVNVKKATPKKLLKNSEFQNIKKIIGLKERESYENVKELRYGRVMIMADQDHDGSHIKGLLISAFHQLWPSLLSIDNFLCVASIPICVAFHKRSEEIVWFYTQAMYEKWEEKARLEEYTTQRYKGLGHIDKNVGKKLFAELYQQQVKFFYRENEEDDRIIQAAFGKDVEARKRWLQEPQDHIADWDQTVKRYRFRDFFIKEIKHHAAANLLRSIPSMVDGFKPVNRKIMFAGAIIGMAQSYVGSNNINLLQPMGQFGSREKGGKDKVKDRYMSTRLSRITRYLFRKADEVLLNYMAGDHQSIEPEWYMPVIPLILVNGCDGVSFGRRSFVPKYDPRKIIENIKRLLRDEALVPLDPWYRDFAGEIEQTPSKNTEYTIKGVVKTKPRNTILIADLPLNKLPEKYISYLEKIKGIDIEGYKEDRGEDNVQFTLYLSKDQMADAKKEGLLNKFKLTTKVSTKNMYLFDAEGILKKYDTPEQILEEFFHLRLDFYERRKTALLRELKKGVLVLENKIGYIRQSSAGQILFFGMSFYDRCVLLKGKGFKSSTSIEREAEQLGWVETKEEVNLEEEVTAGGYNYLMDVAVGRVMPDDLEMLENEKNEKKREYEKLTTRNARELWLEDLDDLKRALITEYGYTK</sequence>
<evidence type="ECO:0000313" key="17">
    <source>
        <dbReference type="Proteomes" id="UP000245207"/>
    </source>
</evidence>
<evidence type="ECO:0000259" key="14">
    <source>
        <dbReference type="PROSITE" id="PS50878"/>
    </source>
</evidence>
<dbReference type="CDD" id="cd01650">
    <property type="entry name" value="RT_nLTR_like"/>
    <property type="match status" value="1"/>
</dbReference>
<keyword evidence="6" id="KW-0479">Metal-binding</keyword>
<dbReference type="Gene3D" id="3.40.50.670">
    <property type="match status" value="2"/>
</dbReference>
<evidence type="ECO:0000256" key="12">
    <source>
        <dbReference type="ARBA" id="ARBA00023235"/>
    </source>
</evidence>
<dbReference type="Pfam" id="PF00204">
    <property type="entry name" value="DNA_gyraseB"/>
    <property type="match status" value="1"/>
</dbReference>
<dbReference type="Gene3D" id="3.30.230.10">
    <property type="match status" value="1"/>
</dbReference>
<dbReference type="Proteomes" id="UP000245207">
    <property type="component" value="Unassembled WGS sequence"/>
</dbReference>
<keyword evidence="9" id="KW-0460">Magnesium</keyword>
<dbReference type="STRING" id="35608.A0A2U1QCW7"/>
<keyword evidence="8" id="KW-0067">ATP-binding</keyword>
<keyword evidence="12" id="KW-0413">Isomerase</keyword>
<dbReference type="InterPro" id="IPR006171">
    <property type="entry name" value="TOPRIM_dom"/>
</dbReference>
<dbReference type="GO" id="GO:0003918">
    <property type="term" value="F:DNA topoisomerase type II (double strand cut, ATP-hydrolyzing) activity"/>
    <property type="evidence" value="ECO:0007669"/>
    <property type="project" value="UniProtKB-EC"/>
</dbReference>
<dbReference type="PRINTS" id="PR01158">
    <property type="entry name" value="TOPISMRASEII"/>
</dbReference>
<feature type="domain" description="Reverse transcriptase" evidence="14">
    <location>
        <begin position="1105"/>
        <end position="1383"/>
    </location>
</feature>
<dbReference type="Pfam" id="PF16898">
    <property type="entry name" value="TOPRIM_C"/>
    <property type="match status" value="2"/>
</dbReference>
<dbReference type="PROSITE" id="PS50878">
    <property type="entry name" value="RT_POL"/>
    <property type="match status" value="1"/>
</dbReference>
<comment type="similarity">
    <text evidence="4">Belongs to the type II topoisomerase family.</text>
</comment>
<keyword evidence="17" id="KW-1185">Reference proteome</keyword>
<dbReference type="PROSITE" id="PS52040">
    <property type="entry name" value="TOPO_IIA"/>
    <property type="match status" value="1"/>
</dbReference>
<dbReference type="GO" id="GO:0003677">
    <property type="term" value="F:DNA binding"/>
    <property type="evidence" value="ECO:0007669"/>
    <property type="project" value="UniProtKB-UniRule"/>
</dbReference>
<dbReference type="InterPro" id="IPR031660">
    <property type="entry name" value="TOPRIM_C"/>
</dbReference>
<dbReference type="SMART" id="SM00433">
    <property type="entry name" value="TOP2c"/>
    <property type="match status" value="1"/>
</dbReference>
<evidence type="ECO:0000256" key="10">
    <source>
        <dbReference type="ARBA" id="ARBA00023029"/>
    </source>
</evidence>
<dbReference type="InterPro" id="IPR050634">
    <property type="entry name" value="DNA_Topoisomerase_II"/>
</dbReference>
<evidence type="ECO:0000256" key="2">
    <source>
        <dbReference type="ARBA" id="ARBA00001913"/>
    </source>
</evidence>
<keyword evidence="7" id="KW-0547">Nucleotide-binding</keyword>
<evidence type="ECO:0000313" key="16">
    <source>
        <dbReference type="EMBL" id="PWA95854.1"/>
    </source>
</evidence>
<evidence type="ECO:0000256" key="11">
    <source>
        <dbReference type="ARBA" id="ARBA00023125"/>
    </source>
</evidence>
<evidence type="ECO:0000256" key="3">
    <source>
        <dbReference type="ARBA" id="ARBA00001946"/>
    </source>
</evidence>
<dbReference type="InterPro" id="IPR000477">
    <property type="entry name" value="RT_dom"/>
</dbReference>
<dbReference type="InterPro" id="IPR002205">
    <property type="entry name" value="Topo_IIA_dom_A"/>
</dbReference>
<comment type="cofactor">
    <cofactor evidence="3">
        <name>Mg(2+)</name>
        <dbReference type="ChEBI" id="CHEBI:18420"/>
    </cofactor>
</comment>
<dbReference type="SUPFAM" id="SSF56719">
    <property type="entry name" value="Type II DNA topoisomerase"/>
    <property type="match status" value="2"/>
</dbReference>
<evidence type="ECO:0000256" key="7">
    <source>
        <dbReference type="ARBA" id="ARBA00022741"/>
    </source>
</evidence>
<dbReference type="SMART" id="SM00434">
    <property type="entry name" value="TOP4c"/>
    <property type="match status" value="2"/>
</dbReference>
<evidence type="ECO:0000256" key="4">
    <source>
        <dbReference type="ARBA" id="ARBA00011080"/>
    </source>
</evidence>
<dbReference type="EC" id="5.6.2.2" evidence="5"/>
<proteinExistence type="inferred from homology"/>
<dbReference type="GO" id="GO:0006265">
    <property type="term" value="P:DNA topological change"/>
    <property type="evidence" value="ECO:0007669"/>
    <property type="project" value="InterPro"/>
</dbReference>
<organism evidence="16 17">
    <name type="scientific">Artemisia annua</name>
    <name type="common">Sweet wormwood</name>
    <dbReference type="NCBI Taxonomy" id="35608"/>
    <lineage>
        <taxon>Eukaryota</taxon>
        <taxon>Viridiplantae</taxon>
        <taxon>Streptophyta</taxon>
        <taxon>Embryophyta</taxon>
        <taxon>Tracheophyta</taxon>
        <taxon>Spermatophyta</taxon>
        <taxon>Magnoliopsida</taxon>
        <taxon>eudicotyledons</taxon>
        <taxon>Gunneridae</taxon>
        <taxon>Pentapetalae</taxon>
        <taxon>asterids</taxon>
        <taxon>campanulids</taxon>
        <taxon>Asterales</taxon>
        <taxon>Asteraceae</taxon>
        <taxon>Asteroideae</taxon>
        <taxon>Anthemideae</taxon>
        <taxon>Artemisiinae</taxon>
        <taxon>Artemisia</taxon>
    </lineage>
</organism>
<dbReference type="PANTHER" id="PTHR10169:SF38">
    <property type="entry name" value="DNA TOPOISOMERASE 2"/>
    <property type="match status" value="1"/>
</dbReference>
<reference evidence="16 17" key="1">
    <citation type="journal article" date="2018" name="Mol. Plant">
        <title>The genome of Artemisia annua provides insight into the evolution of Asteraceae family and artemisinin biosynthesis.</title>
        <authorList>
            <person name="Shen Q."/>
            <person name="Zhang L."/>
            <person name="Liao Z."/>
            <person name="Wang S."/>
            <person name="Yan T."/>
            <person name="Shi P."/>
            <person name="Liu M."/>
            <person name="Fu X."/>
            <person name="Pan Q."/>
            <person name="Wang Y."/>
            <person name="Lv Z."/>
            <person name="Lu X."/>
            <person name="Zhang F."/>
            <person name="Jiang W."/>
            <person name="Ma Y."/>
            <person name="Chen M."/>
            <person name="Hao X."/>
            <person name="Li L."/>
            <person name="Tang Y."/>
            <person name="Lv G."/>
            <person name="Zhou Y."/>
            <person name="Sun X."/>
            <person name="Brodelius P.E."/>
            <person name="Rose J.K.C."/>
            <person name="Tang K."/>
        </authorList>
    </citation>
    <scope>NUCLEOTIDE SEQUENCE [LARGE SCALE GENOMIC DNA]</scope>
    <source>
        <strain evidence="17">cv. Huhao1</strain>
        <tissue evidence="16">Leaf</tissue>
    </source>
</reference>
<evidence type="ECO:0000256" key="9">
    <source>
        <dbReference type="ARBA" id="ARBA00022842"/>
    </source>
</evidence>
<dbReference type="GO" id="GO:0005634">
    <property type="term" value="C:nucleus"/>
    <property type="evidence" value="ECO:0007669"/>
    <property type="project" value="TreeGrafter"/>
</dbReference>
<dbReference type="SUPFAM" id="SSF54211">
    <property type="entry name" value="Ribosomal protein S5 domain 2-like"/>
    <property type="match status" value="1"/>
</dbReference>
<dbReference type="Gene3D" id="1.10.268.10">
    <property type="entry name" value="Topoisomerase, domain 3"/>
    <property type="match status" value="2"/>
</dbReference>
<dbReference type="GO" id="GO:0000712">
    <property type="term" value="P:resolution of meiotic recombination intermediates"/>
    <property type="evidence" value="ECO:0007669"/>
    <property type="project" value="TreeGrafter"/>
</dbReference>
<dbReference type="Pfam" id="PF01751">
    <property type="entry name" value="Toprim"/>
    <property type="match status" value="1"/>
</dbReference>
<dbReference type="Gene3D" id="3.90.199.10">
    <property type="entry name" value="Topoisomerase II, domain 5"/>
    <property type="match status" value="2"/>
</dbReference>
<dbReference type="InterPro" id="IPR013759">
    <property type="entry name" value="Topo_IIA_B_C"/>
</dbReference>
<keyword evidence="11 13" id="KW-0238">DNA-binding</keyword>
<dbReference type="PANTHER" id="PTHR10169">
    <property type="entry name" value="DNA TOPOISOMERASE/GYRASE"/>
    <property type="match status" value="1"/>
</dbReference>
<evidence type="ECO:0000256" key="6">
    <source>
        <dbReference type="ARBA" id="ARBA00022723"/>
    </source>
</evidence>
<protein>
    <recommendedName>
        <fullName evidence="5">DNA topoisomerase (ATP-hydrolyzing)</fullName>
        <ecNumber evidence="5">5.6.2.2</ecNumber>
    </recommendedName>
</protein>
<dbReference type="SUPFAM" id="SSF56672">
    <property type="entry name" value="DNA/RNA polymerases"/>
    <property type="match status" value="1"/>
</dbReference>
<dbReference type="OrthoDB" id="276498at2759"/>
<dbReference type="InterPro" id="IPR014721">
    <property type="entry name" value="Ribsml_uS5_D2-typ_fold_subgr"/>
</dbReference>
<evidence type="ECO:0000256" key="5">
    <source>
        <dbReference type="ARBA" id="ARBA00012895"/>
    </source>
</evidence>
<dbReference type="InterPro" id="IPR001241">
    <property type="entry name" value="Topo_IIA"/>
</dbReference>
<feature type="domain" description="Topo IIA-type catalytic" evidence="15">
    <location>
        <begin position="591"/>
        <end position="2334"/>
    </location>
</feature>
<dbReference type="GO" id="GO:0046872">
    <property type="term" value="F:metal ion binding"/>
    <property type="evidence" value="ECO:0007669"/>
    <property type="project" value="UniProtKB-KW"/>
</dbReference>
<dbReference type="Gene3D" id="3.30.1360.40">
    <property type="match status" value="1"/>
</dbReference>
<comment type="caution">
    <text evidence="13">Lacks conserved residue(s) required for the propagation of feature annotation.</text>
</comment>
<evidence type="ECO:0000259" key="15">
    <source>
        <dbReference type="PROSITE" id="PS52040"/>
    </source>
</evidence>
<accession>A0A2U1QCW7</accession>
<dbReference type="InterPro" id="IPR043502">
    <property type="entry name" value="DNA/RNA_pol_sf"/>
</dbReference>
<dbReference type="Gene3D" id="3.30.1490.30">
    <property type="match status" value="2"/>
</dbReference>
<dbReference type="SUPFAM" id="SSF55874">
    <property type="entry name" value="ATPase domain of HSP90 chaperone/DNA topoisomerase II/histidine kinase"/>
    <property type="match status" value="1"/>
</dbReference>
<comment type="caution">
    <text evidence="16">The sequence shown here is derived from an EMBL/GenBank/DDBJ whole genome shotgun (WGS) entry which is preliminary data.</text>
</comment>
<dbReference type="InterPro" id="IPR013758">
    <property type="entry name" value="Topo_IIA_A/C_ab"/>
</dbReference>